<organism evidence="4 5">
    <name type="scientific">Trinickia terrae</name>
    <dbReference type="NCBI Taxonomy" id="2571161"/>
    <lineage>
        <taxon>Bacteria</taxon>
        <taxon>Pseudomonadati</taxon>
        <taxon>Pseudomonadota</taxon>
        <taxon>Betaproteobacteria</taxon>
        <taxon>Burkholderiales</taxon>
        <taxon>Burkholderiaceae</taxon>
        <taxon>Trinickia</taxon>
    </lineage>
</organism>
<dbReference type="AlphaFoldDB" id="A0A4U1I618"/>
<dbReference type="FunFam" id="3.30.70.270:FF:000001">
    <property type="entry name" value="Diguanylate cyclase domain protein"/>
    <property type="match status" value="1"/>
</dbReference>
<comment type="catalytic activity">
    <reaction evidence="2">
        <text>2 GTP = 3',3'-c-di-GMP + 2 diphosphate</text>
        <dbReference type="Rhea" id="RHEA:24898"/>
        <dbReference type="ChEBI" id="CHEBI:33019"/>
        <dbReference type="ChEBI" id="CHEBI:37565"/>
        <dbReference type="ChEBI" id="CHEBI:58805"/>
        <dbReference type="EC" id="2.7.7.65"/>
    </reaction>
</comment>
<dbReference type="EC" id="2.7.7.65" evidence="1"/>
<keyword evidence="5" id="KW-1185">Reference proteome</keyword>
<dbReference type="PROSITE" id="PS50887">
    <property type="entry name" value="GGDEF"/>
    <property type="match status" value="1"/>
</dbReference>
<feature type="domain" description="GGDEF" evidence="3">
    <location>
        <begin position="85"/>
        <end position="223"/>
    </location>
</feature>
<dbReference type="GO" id="GO:0043709">
    <property type="term" value="P:cell adhesion involved in single-species biofilm formation"/>
    <property type="evidence" value="ECO:0007669"/>
    <property type="project" value="TreeGrafter"/>
</dbReference>
<dbReference type="SMART" id="SM00267">
    <property type="entry name" value="GGDEF"/>
    <property type="match status" value="1"/>
</dbReference>
<evidence type="ECO:0000256" key="2">
    <source>
        <dbReference type="ARBA" id="ARBA00034247"/>
    </source>
</evidence>
<dbReference type="GO" id="GO:0005886">
    <property type="term" value="C:plasma membrane"/>
    <property type="evidence" value="ECO:0007669"/>
    <property type="project" value="TreeGrafter"/>
</dbReference>
<dbReference type="NCBIfam" id="TIGR00254">
    <property type="entry name" value="GGDEF"/>
    <property type="match status" value="1"/>
</dbReference>
<dbReference type="SUPFAM" id="SSF55073">
    <property type="entry name" value="Nucleotide cyclase"/>
    <property type="match status" value="1"/>
</dbReference>
<comment type="caution">
    <text evidence="4">The sequence shown here is derived from an EMBL/GenBank/DDBJ whole genome shotgun (WGS) entry which is preliminary data.</text>
</comment>
<dbReference type="GO" id="GO:0052621">
    <property type="term" value="F:diguanylate cyclase activity"/>
    <property type="evidence" value="ECO:0007669"/>
    <property type="project" value="UniProtKB-EC"/>
</dbReference>
<dbReference type="OrthoDB" id="9813903at2"/>
<accession>A0A4U1I618</accession>
<dbReference type="GO" id="GO:1902201">
    <property type="term" value="P:negative regulation of bacterial-type flagellum-dependent cell motility"/>
    <property type="evidence" value="ECO:0007669"/>
    <property type="project" value="TreeGrafter"/>
</dbReference>
<dbReference type="PANTHER" id="PTHR45138">
    <property type="entry name" value="REGULATORY COMPONENTS OF SENSORY TRANSDUCTION SYSTEM"/>
    <property type="match status" value="1"/>
</dbReference>
<proteinExistence type="predicted"/>
<evidence type="ECO:0000313" key="4">
    <source>
        <dbReference type="EMBL" id="TKC88801.1"/>
    </source>
</evidence>
<dbReference type="EMBL" id="SWJE01000006">
    <property type="protein sequence ID" value="TKC88801.1"/>
    <property type="molecule type" value="Genomic_DNA"/>
</dbReference>
<evidence type="ECO:0000256" key="1">
    <source>
        <dbReference type="ARBA" id="ARBA00012528"/>
    </source>
</evidence>
<gene>
    <name evidence="4" type="ORF">FAZ69_13740</name>
</gene>
<evidence type="ECO:0000259" key="3">
    <source>
        <dbReference type="PROSITE" id="PS50887"/>
    </source>
</evidence>
<dbReference type="Pfam" id="PF00990">
    <property type="entry name" value="GGDEF"/>
    <property type="match status" value="1"/>
</dbReference>
<dbReference type="InterPro" id="IPR000160">
    <property type="entry name" value="GGDEF_dom"/>
</dbReference>
<dbReference type="InterPro" id="IPR029787">
    <property type="entry name" value="Nucleotide_cyclase"/>
</dbReference>
<protein>
    <recommendedName>
        <fullName evidence="1">diguanylate cyclase</fullName>
        <ecNumber evidence="1">2.7.7.65</ecNumber>
    </recommendedName>
</protein>
<reference evidence="4 5" key="1">
    <citation type="submission" date="2019-04" db="EMBL/GenBank/DDBJ databases">
        <title>Trinickia sp. 7GSK02, isolated from subtropical forest soil.</title>
        <authorList>
            <person name="Gao Z.-H."/>
            <person name="Qiu L.-H."/>
        </authorList>
    </citation>
    <scope>NUCLEOTIDE SEQUENCE [LARGE SCALE GENOMIC DNA]</scope>
    <source>
        <strain evidence="4 5">7GSK02</strain>
    </source>
</reference>
<dbReference type="Gene3D" id="3.30.70.270">
    <property type="match status" value="1"/>
</dbReference>
<dbReference type="InterPro" id="IPR050469">
    <property type="entry name" value="Diguanylate_Cyclase"/>
</dbReference>
<dbReference type="Proteomes" id="UP000305539">
    <property type="component" value="Unassembled WGS sequence"/>
</dbReference>
<dbReference type="InterPro" id="IPR043128">
    <property type="entry name" value="Rev_trsase/Diguanyl_cyclase"/>
</dbReference>
<evidence type="ECO:0000313" key="5">
    <source>
        <dbReference type="Proteomes" id="UP000305539"/>
    </source>
</evidence>
<name>A0A4U1I618_9BURK</name>
<sequence length="223" mass="26061">MKSHVYEAGIHRSDWRMLLRRLAHPMFHSVTDWKREHLLSRIHDLEAENSRLAQMAITDDLTSAYNRRHFDEYSRRDWTWDSARHSLALCLFDVDNFKAYNDSYGHGAGDDALRLIADVVMRQLRQGRDLLFRLGGDEFCVLLYLDSADSAVGIVDRLRRNVRELALPSPRGRDGVLTISFGVVWRDDRRARMATPWQLYLDADRMLYEAKRNGRDQIRLAGL</sequence>
<dbReference type="PANTHER" id="PTHR45138:SF9">
    <property type="entry name" value="DIGUANYLATE CYCLASE DGCM-RELATED"/>
    <property type="match status" value="1"/>
</dbReference>
<dbReference type="CDD" id="cd01949">
    <property type="entry name" value="GGDEF"/>
    <property type="match status" value="1"/>
</dbReference>